<comment type="caution">
    <text evidence="4">The sequence shown here is derived from an EMBL/GenBank/DDBJ whole genome shotgun (WGS) entry which is preliminary data.</text>
</comment>
<feature type="compositionally biased region" description="Polar residues" evidence="2">
    <location>
        <begin position="1"/>
        <end position="11"/>
    </location>
</feature>
<evidence type="ECO:0000256" key="2">
    <source>
        <dbReference type="SAM" id="MobiDB-lite"/>
    </source>
</evidence>
<dbReference type="SUPFAM" id="SSF57701">
    <property type="entry name" value="Zn2/Cys6 DNA-binding domain"/>
    <property type="match status" value="1"/>
</dbReference>
<dbReference type="SMART" id="SM00066">
    <property type="entry name" value="GAL4"/>
    <property type="match status" value="1"/>
</dbReference>
<feature type="compositionally biased region" description="Low complexity" evidence="2">
    <location>
        <begin position="109"/>
        <end position="126"/>
    </location>
</feature>
<protein>
    <recommendedName>
        <fullName evidence="3">Zn(2)-C6 fungal-type domain-containing protein</fullName>
    </recommendedName>
</protein>
<evidence type="ECO:0000313" key="4">
    <source>
        <dbReference type="EMBL" id="KAL2070298.1"/>
    </source>
</evidence>
<feature type="region of interest" description="Disordered" evidence="2">
    <location>
        <begin position="1"/>
        <end position="25"/>
    </location>
</feature>
<keyword evidence="5" id="KW-1185">Reference proteome</keyword>
<dbReference type="CDD" id="cd00067">
    <property type="entry name" value="GAL4"/>
    <property type="match status" value="1"/>
</dbReference>
<dbReference type="EMBL" id="JAZHXI010000006">
    <property type="protein sequence ID" value="KAL2070298.1"/>
    <property type="molecule type" value="Genomic_DNA"/>
</dbReference>
<gene>
    <name evidence="4" type="ORF">VTL71DRAFT_13324</name>
</gene>
<organism evidence="4 5">
    <name type="scientific">Oculimacula yallundae</name>
    <dbReference type="NCBI Taxonomy" id="86028"/>
    <lineage>
        <taxon>Eukaryota</taxon>
        <taxon>Fungi</taxon>
        <taxon>Dikarya</taxon>
        <taxon>Ascomycota</taxon>
        <taxon>Pezizomycotina</taxon>
        <taxon>Leotiomycetes</taxon>
        <taxon>Helotiales</taxon>
        <taxon>Ploettnerulaceae</taxon>
        <taxon>Oculimacula</taxon>
    </lineage>
</organism>
<name>A0ABR4CM37_9HELO</name>
<keyword evidence="1" id="KW-0539">Nucleus</keyword>
<dbReference type="InterPro" id="IPR036864">
    <property type="entry name" value="Zn2-C6_fun-type_DNA-bd_sf"/>
</dbReference>
<dbReference type="PANTHER" id="PTHR37540">
    <property type="entry name" value="TRANSCRIPTION FACTOR (ACR-2), PUTATIVE-RELATED-RELATED"/>
    <property type="match status" value="1"/>
</dbReference>
<dbReference type="InterPro" id="IPR021858">
    <property type="entry name" value="Fun_TF"/>
</dbReference>
<evidence type="ECO:0000256" key="1">
    <source>
        <dbReference type="ARBA" id="ARBA00023242"/>
    </source>
</evidence>
<accession>A0ABR4CM37</accession>
<dbReference type="PROSITE" id="PS50048">
    <property type="entry name" value="ZN2_CY6_FUNGAL_2"/>
    <property type="match status" value="1"/>
</dbReference>
<evidence type="ECO:0000313" key="5">
    <source>
        <dbReference type="Proteomes" id="UP001595075"/>
    </source>
</evidence>
<feature type="region of interest" description="Disordered" evidence="2">
    <location>
        <begin position="79"/>
        <end position="98"/>
    </location>
</feature>
<dbReference type="PROSITE" id="PS00463">
    <property type="entry name" value="ZN2_CY6_FUNGAL_1"/>
    <property type="match status" value="1"/>
</dbReference>
<dbReference type="Pfam" id="PF11951">
    <property type="entry name" value="Fungal_trans_2"/>
    <property type="match status" value="1"/>
</dbReference>
<reference evidence="4 5" key="1">
    <citation type="journal article" date="2024" name="Commun. Biol.">
        <title>Comparative genomic analysis of thermophilic fungi reveals convergent evolutionary adaptations and gene losses.</title>
        <authorList>
            <person name="Steindorff A.S."/>
            <person name="Aguilar-Pontes M.V."/>
            <person name="Robinson A.J."/>
            <person name="Andreopoulos B."/>
            <person name="LaButti K."/>
            <person name="Kuo A."/>
            <person name="Mondo S."/>
            <person name="Riley R."/>
            <person name="Otillar R."/>
            <person name="Haridas S."/>
            <person name="Lipzen A."/>
            <person name="Grimwood J."/>
            <person name="Schmutz J."/>
            <person name="Clum A."/>
            <person name="Reid I.D."/>
            <person name="Moisan M.C."/>
            <person name="Butler G."/>
            <person name="Nguyen T.T.M."/>
            <person name="Dewar K."/>
            <person name="Conant G."/>
            <person name="Drula E."/>
            <person name="Henrissat B."/>
            <person name="Hansel C."/>
            <person name="Singer S."/>
            <person name="Hutchinson M.I."/>
            <person name="de Vries R.P."/>
            <person name="Natvig D.O."/>
            <person name="Powell A.J."/>
            <person name="Tsang A."/>
            <person name="Grigoriev I.V."/>
        </authorList>
    </citation>
    <scope>NUCLEOTIDE SEQUENCE [LARGE SCALE GENOMIC DNA]</scope>
    <source>
        <strain evidence="4 5">CBS 494.80</strain>
    </source>
</reference>
<dbReference type="Gene3D" id="4.10.240.10">
    <property type="entry name" value="Zn(2)-C6 fungal-type DNA-binding domain"/>
    <property type="match status" value="1"/>
</dbReference>
<evidence type="ECO:0000259" key="3">
    <source>
        <dbReference type="PROSITE" id="PS50048"/>
    </source>
</evidence>
<sequence>MEVQKSVTPEGSQKKEVRTRQRHSTSCRECRRRKQKCNQARNTACNNCARRYPPVPCVYDSFKVLSKYKESIIDLTVIQTTSEDPEPGGAGLSPIPELRTPQDHILQHTSPQSQGSSTPTRSTGSPHAASRSATPDRYGFLDEDTSDQEVVPVIQHGQQLSFPRHPELGLTSHGVMWRSLDFLPIASSGRNDRLFHFFIQRLSPFISSIDGNVPHGAFTSQWLSFMIQSPVAAHVAIVSAAHFQAVMRHVDVDKSVDAVSAKGDLIVRINEHIRGHSNGISDDSIAAVMLLALNESIYSDQKSTMAHMRGLRDMIRTRGGINNIHFGLLRKMILRTDYQIACTYECDLLLDISDQRGSSLALASFPLELDNPVLHSPIPFVGIILVQNIDIETAKILDCARSLTTSALALAEDSIFPPLKEEILSDIHYIHHRLTSSPPANPNSPEDFLYQACRMTAIIYSSAIITKLPLSMACTPEILQDLSVAIWRVPLQRWKTIPGIFLWIMLVIGPFSRDKPTGRFYKALTQASITAMNLVDEDTAVFTLRRFFAVQSWLGVDLRDVVLTVGRPFTSKMPERGLPALTTSEKSFSMDLDNLYDSNS</sequence>
<proteinExistence type="predicted"/>
<dbReference type="Proteomes" id="UP001595075">
    <property type="component" value="Unassembled WGS sequence"/>
</dbReference>
<dbReference type="PANTHER" id="PTHR37540:SF5">
    <property type="entry name" value="TRANSCRIPTION FACTOR DOMAIN-CONTAINING PROTEIN"/>
    <property type="match status" value="1"/>
</dbReference>
<feature type="domain" description="Zn(2)-C6 fungal-type" evidence="3">
    <location>
        <begin position="26"/>
        <end position="59"/>
    </location>
</feature>
<dbReference type="InterPro" id="IPR001138">
    <property type="entry name" value="Zn2Cys6_DnaBD"/>
</dbReference>
<feature type="region of interest" description="Disordered" evidence="2">
    <location>
        <begin position="107"/>
        <end position="141"/>
    </location>
</feature>
<dbReference type="Pfam" id="PF00172">
    <property type="entry name" value="Zn_clus"/>
    <property type="match status" value="1"/>
</dbReference>